<evidence type="ECO:0000313" key="2">
    <source>
        <dbReference type="Proteomes" id="UP000242877"/>
    </source>
</evidence>
<dbReference type="Gene3D" id="1.25.40.20">
    <property type="entry name" value="Ankyrin repeat-containing domain"/>
    <property type="match status" value="1"/>
</dbReference>
<evidence type="ECO:0000313" key="1">
    <source>
        <dbReference type="EMBL" id="KZZ97833.1"/>
    </source>
</evidence>
<gene>
    <name evidence="1" type="ORF">AAP_00094</name>
</gene>
<dbReference type="PANTHER" id="PTHR46224:SF58">
    <property type="match status" value="1"/>
</dbReference>
<dbReference type="AlphaFoldDB" id="A0A168DK45"/>
<accession>A0A168DK45</accession>
<name>A0A168DK45_9EURO</name>
<dbReference type="PANTHER" id="PTHR46224">
    <property type="entry name" value="ANKYRIN REPEAT FAMILY PROTEIN"/>
    <property type="match status" value="1"/>
</dbReference>
<reference evidence="1 2" key="1">
    <citation type="journal article" date="2016" name="Genome Biol. Evol.">
        <title>Divergent and convergent evolution of fungal pathogenicity.</title>
        <authorList>
            <person name="Shang Y."/>
            <person name="Xiao G."/>
            <person name="Zheng P."/>
            <person name="Cen K."/>
            <person name="Zhan S."/>
            <person name="Wang C."/>
        </authorList>
    </citation>
    <scope>NUCLEOTIDE SEQUENCE [LARGE SCALE GENOMIC DNA]</scope>
    <source>
        <strain evidence="1 2">ARSEF 7405</strain>
    </source>
</reference>
<dbReference type="OrthoDB" id="20872at2759"/>
<dbReference type="InterPro" id="IPR036770">
    <property type="entry name" value="Ankyrin_rpt-contain_sf"/>
</dbReference>
<organism evidence="1 2">
    <name type="scientific">Ascosphaera apis ARSEF 7405</name>
    <dbReference type="NCBI Taxonomy" id="392613"/>
    <lineage>
        <taxon>Eukaryota</taxon>
        <taxon>Fungi</taxon>
        <taxon>Dikarya</taxon>
        <taxon>Ascomycota</taxon>
        <taxon>Pezizomycotina</taxon>
        <taxon>Eurotiomycetes</taxon>
        <taxon>Eurotiomycetidae</taxon>
        <taxon>Onygenales</taxon>
        <taxon>Ascosphaeraceae</taxon>
        <taxon>Ascosphaera</taxon>
    </lineage>
</organism>
<proteinExistence type="predicted"/>
<comment type="caution">
    <text evidence="1">The sequence shown here is derived from an EMBL/GenBank/DDBJ whole genome shotgun (WGS) entry which is preliminary data.</text>
</comment>
<dbReference type="Proteomes" id="UP000242877">
    <property type="component" value="Unassembled WGS sequence"/>
</dbReference>
<keyword evidence="2" id="KW-1185">Reference proteome</keyword>
<dbReference type="VEuPathDB" id="FungiDB:AAP_00094"/>
<sequence>MEPAKTSREQRLNLLALEESLCKAAGAPCGPIVDDILSLGVTPCSVTIINALHGNDTRIVEKLLQRVDRDFFLDEYNVHALLRNSRSRSVGLRILEHCPFIAAVPGVLDIVYDVWDEYNNVRESQKHPGKEEVAKLLIERGCLTVRKKNVVNKRTLFAMAALGHTQVLEAVLLRHPHLSRKVYEPMGNLLNAAVSDHGVNFRGTTSKTVELLVEHGVNVNCTSPTDTLERTPLMNVCAYRPGNSETMKHVGSMVRSFVAGGADIHRRDRQGKTAMEIAERIGNEAAVEVLAEACIHDNSLKEVPRVSPKRKTSPVWASCWTKMKEVSWKTFRPGEKRYRIK</sequence>
<dbReference type="InterPro" id="IPR051616">
    <property type="entry name" value="Cul2-RING_E3_ligase_SR"/>
</dbReference>
<dbReference type="SUPFAM" id="SSF48403">
    <property type="entry name" value="Ankyrin repeat"/>
    <property type="match status" value="1"/>
</dbReference>
<dbReference type="EMBL" id="AZGZ01000001">
    <property type="protein sequence ID" value="KZZ97833.1"/>
    <property type="molecule type" value="Genomic_DNA"/>
</dbReference>
<protein>
    <submittedName>
        <fullName evidence="1">Ankyrin repeat-containing domain protein</fullName>
    </submittedName>
</protein>